<organism evidence="15 16">
    <name type="scientific">Haliovirga abyssi</name>
    <dbReference type="NCBI Taxonomy" id="2996794"/>
    <lineage>
        <taxon>Bacteria</taxon>
        <taxon>Fusobacteriati</taxon>
        <taxon>Fusobacteriota</taxon>
        <taxon>Fusobacteriia</taxon>
        <taxon>Fusobacteriales</taxon>
        <taxon>Haliovirgaceae</taxon>
        <taxon>Haliovirga</taxon>
    </lineage>
</organism>
<dbReference type="HAMAP" id="MF_01211">
    <property type="entry name" value="DHODB_Fe_S_bind"/>
    <property type="match status" value="1"/>
</dbReference>
<evidence type="ECO:0000259" key="13">
    <source>
        <dbReference type="Pfam" id="PF00175"/>
    </source>
</evidence>
<keyword evidence="5 10" id="KW-0479">Metal-binding</keyword>
<keyword evidence="4 10" id="KW-0001">2Fe-2S</keyword>
<keyword evidence="8 10" id="KW-0408">Iron</keyword>
<dbReference type="Pfam" id="PF10418">
    <property type="entry name" value="DHODB_Fe-S_bind"/>
    <property type="match status" value="1"/>
</dbReference>
<protein>
    <recommendedName>
        <fullName evidence="10">Dihydroorotate dehydrogenase B (NAD(+)), electron transfer subunit</fullName>
    </recommendedName>
    <alternativeName>
        <fullName evidence="10">Dihydroorotate oxidase B, electron transfer subunit</fullName>
    </alternativeName>
</protein>
<keyword evidence="7 10" id="KW-0249">Electron transport</keyword>
<dbReference type="Proteomes" id="UP001321582">
    <property type="component" value="Chromosome"/>
</dbReference>
<dbReference type="InterPro" id="IPR023455">
    <property type="entry name" value="Dihydroorotate_DHASE_ETsu"/>
</dbReference>
<dbReference type="GO" id="GO:0016491">
    <property type="term" value="F:oxidoreductase activity"/>
    <property type="evidence" value="ECO:0007669"/>
    <property type="project" value="InterPro"/>
</dbReference>
<comment type="function">
    <text evidence="10">Responsible for channeling the electrons from the oxidation of dihydroorotate from the FMN redox center in the PyrD type B subunit to the ultimate electron acceptor NAD(+).</text>
</comment>
<dbReference type="EMBL" id="AP027059">
    <property type="protein sequence ID" value="BDU49650.1"/>
    <property type="molecule type" value="Genomic_DNA"/>
</dbReference>
<evidence type="ECO:0000256" key="7">
    <source>
        <dbReference type="ARBA" id="ARBA00022982"/>
    </source>
</evidence>
<comment type="cofactor">
    <cofactor evidence="10">
        <name>[2Fe-2S] cluster</name>
        <dbReference type="ChEBI" id="CHEBI:190135"/>
    </cofactor>
    <text evidence="10">Binds 1 [2Fe-2S] cluster per subunit.</text>
</comment>
<feature type="binding site" evidence="10 12">
    <location>
        <position position="246"/>
    </location>
    <ligand>
        <name>[2Fe-2S] cluster</name>
        <dbReference type="ChEBI" id="CHEBI:190135"/>
    </ligand>
</feature>
<comment type="cofactor">
    <cofactor evidence="10 11">
        <name>FAD</name>
        <dbReference type="ChEBI" id="CHEBI:57692"/>
    </cofactor>
    <text evidence="10 11">Binds 1 FAD per subunit.</text>
</comment>
<dbReference type="GO" id="GO:0046872">
    <property type="term" value="F:metal ion binding"/>
    <property type="evidence" value="ECO:0007669"/>
    <property type="project" value="UniProtKB-KW"/>
</dbReference>
<dbReference type="InterPro" id="IPR039261">
    <property type="entry name" value="FNR_nucleotide-bd"/>
</dbReference>
<dbReference type="RefSeq" id="WP_307904599.1">
    <property type="nucleotide sequence ID" value="NZ_AP027059.1"/>
</dbReference>
<feature type="binding site" evidence="10 11">
    <location>
        <begin position="74"/>
        <end position="75"/>
    </location>
    <ligand>
        <name>FAD</name>
        <dbReference type="ChEBI" id="CHEBI:57692"/>
    </ligand>
</feature>
<comment type="similarity">
    <text evidence="1 10">Belongs to the PyrK family.</text>
</comment>
<dbReference type="InterPro" id="IPR050353">
    <property type="entry name" value="PyrK_electron_transfer"/>
</dbReference>
<evidence type="ECO:0000256" key="11">
    <source>
        <dbReference type="PIRSR" id="PIRSR006816-1"/>
    </source>
</evidence>
<evidence type="ECO:0000256" key="4">
    <source>
        <dbReference type="ARBA" id="ARBA00022714"/>
    </source>
</evidence>
<keyword evidence="9 10" id="KW-0411">Iron-sulfur</keyword>
<dbReference type="InterPro" id="IPR037117">
    <property type="entry name" value="Dihydroorotate_DH_ele_sf"/>
</dbReference>
<evidence type="ECO:0000256" key="10">
    <source>
        <dbReference type="HAMAP-Rule" id="MF_01211"/>
    </source>
</evidence>
<dbReference type="KEGG" id="haby:HLVA_02190"/>
<keyword evidence="3 10" id="KW-0285">Flavoprotein</keyword>
<gene>
    <name evidence="10 15" type="primary">pyrK</name>
    <name evidence="15" type="ORF">HLVA_02190</name>
</gene>
<feature type="binding site" evidence="10 12">
    <location>
        <position position="224"/>
    </location>
    <ligand>
        <name>[2Fe-2S] cluster</name>
        <dbReference type="ChEBI" id="CHEBI:190135"/>
    </ligand>
</feature>
<dbReference type="AlphaFoldDB" id="A0AAU9E034"/>
<feature type="domain" description="Oxidoreductase FAD/NAD(P)-binding" evidence="13">
    <location>
        <begin position="108"/>
        <end position="199"/>
    </location>
</feature>
<feature type="binding site" evidence="10 12">
    <location>
        <position position="227"/>
    </location>
    <ligand>
        <name>[2Fe-2S] cluster</name>
        <dbReference type="ChEBI" id="CHEBI:190135"/>
    </ligand>
</feature>
<comment type="subunit">
    <text evidence="10">Heterotetramer of 2 PyrK and 2 PyrD type B subunits.</text>
</comment>
<accession>A0AAU9E034</accession>
<comment type="caution">
    <text evidence="10">Lacks conserved residue(s) required for the propagation of feature annotation.</text>
</comment>
<dbReference type="PANTHER" id="PTHR43513">
    <property type="entry name" value="DIHYDROOROTATE DEHYDROGENASE B (NAD(+)), ELECTRON TRANSFER SUBUNIT"/>
    <property type="match status" value="1"/>
</dbReference>
<comment type="pathway">
    <text evidence="10">Pyrimidine metabolism; UMP biosynthesis via de novo pathway; orotate from (S)-dihydroorotate (NAD(+) route): step 1/1.</text>
</comment>
<dbReference type="CDD" id="cd06218">
    <property type="entry name" value="DHOD_e_trans"/>
    <property type="match status" value="1"/>
</dbReference>
<dbReference type="InterPro" id="IPR001433">
    <property type="entry name" value="OxRdtase_FAD/NAD-bd"/>
</dbReference>
<dbReference type="Gene3D" id="2.10.240.10">
    <property type="entry name" value="Dihydroorotate dehydrogenase, electron transfer subunit"/>
    <property type="match status" value="1"/>
</dbReference>
<evidence type="ECO:0000256" key="1">
    <source>
        <dbReference type="ARBA" id="ARBA00006422"/>
    </source>
</evidence>
<proteinExistence type="inferred from homology"/>
<dbReference type="GO" id="GO:0009055">
    <property type="term" value="F:electron transfer activity"/>
    <property type="evidence" value="ECO:0007669"/>
    <property type="project" value="UniProtKB-UniRule"/>
</dbReference>
<evidence type="ECO:0000256" key="9">
    <source>
        <dbReference type="ARBA" id="ARBA00023014"/>
    </source>
</evidence>
<feature type="binding site" evidence="10 12">
    <location>
        <position position="219"/>
    </location>
    <ligand>
        <name>[2Fe-2S] cluster</name>
        <dbReference type="ChEBI" id="CHEBI:190135"/>
    </ligand>
</feature>
<evidence type="ECO:0000256" key="5">
    <source>
        <dbReference type="ARBA" id="ARBA00022723"/>
    </source>
</evidence>
<keyword evidence="16" id="KW-1185">Reference proteome</keyword>
<feature type="domain" description="Dihydroorotate dehydrogenase electron transfer subunit iron-sulphur cluster binding" evidence="14">
    <location>
        <begin position="214"/>
        <end position="257"/>
    </location>
</feature>
<evidence type="ECO:0000313" key="15">
    <source>
        <dbReference type="EMBL" id="BDU49650.1"/>
    </source>
</evidence>
<evidence type="ECO:0000256" key="3">
    <source>
        <dbReference type="ARBA" id="ARBA00022630"/>
    </source>
</evidence>
<evidence type="ECO:0000256" key="12">
    <source>
        <dbReference type="PIRSR" id="PIRSR006816-2"/>
    </source>
</evidence>
<dbReference type="GO" id="GO:0050660">
    <property type="term" value="F:flavin adenine dinucleotide binding"/>
    <property type="evidence" value="ECO:0007669"/>
    <property type="project" value="InterPro"/>
</dbReference>
<dbReference type="InterPro" id="IPR019480">
    <property type="entry name" value="Dihydroorotate_DH_Fe-S-bd"/>
</dbReference>
<name>A0AAU9E034_9FUSO</name>
<dbReference type="GO" id="GO:0044205">
    <property type="term" value="P:'de novo' UMP biosynthetic process"/>
    <property type="evidence" value="ECO:0007669"/>
    <property type="project" value="UniProtKB-UniRule"/>
</dbReference>
<dbReference type="Gene3D" id="2.40.30.10">
    <property type="entry name" value="Translation factors"/>
    <property type="match status" value="1"/>
</dbReference>
<dbReference type="InterPro" id="IPR017938">
    <property type="entry name" value="Riboflavin_synthase-like_b-brl"/>
</dbReference>
<evidence type="ECO:0000256" key="6">
    <source>
        <dbReference type="ARBA" id="ARBA00022827"/>
    </source>
</evidence>
<keyword evidence="6 10" id="KW-0274">FAD</keyword>
<dbReference type="InterPro" id="IPR012165">
    <property type="entry name" value="Cyt_c3_hydrogenase_gsu"/>
</dbReference>
<comment type="cofactor">
    <cofactor evidence="12">
        <name>[2Fe-2S] cluster</name>
        <dbReference type="ChEBI" id="CHEBI:190135"/>
    </cofactor>
    <text evidence="12">Binds 1 [2Fe-2S] cluster per subunit.</text>
</comment>
<dbReference type="SUPFAM" id="SSF52343">
    <property type="entry name" value="Ferredoxin reductase-like, C-terminal NADP-linked domain"/>
    <property type="match status" value="1"/>
</dbReference>
<evidence type="ECO:0000313" key="16">
    <source>
        <dbReference type="Proteomes" id="UP001321582"/>
    </source>
</evidence>
<evidence type="ECO:0000256" key="8">
    <source>
        <dbReference type="ARBA" id="ARBA00023004"/>
    </source>
</evidence>
<evidence type="ECO:0000259" key="14">
    <source>
        <dbReference type="Pfam" id="PF10418"/>
    </source>
</evidence>
<dbReference type="SUPFAM" id="SSF63380">
    <property type="entry name" value="Riboflavin synthase domain-like"/>
    <property type="match status" value="1"/>
</dbReference>
<evidence type="ECO:0000256" key="2">
    <source>
        <dbReference type="ARBA" id="ARBA00022448"/>
    </source>
</evidence>
<dbReference type="Pfam" id="PF00175">
    <property type="entry name" value="NAD_binding_1"/>
    <property type="match status" value="1"/>
</dbReference>
<sequence>MRLEDIIIKENKKVAHDTYLLSFVSSDMAKEILPGQFLEIKVGEGLNNLLRLPISIHDVIDDTIYMLYKVIGNGTKDLTEYKTGAKISALGPLGNGFPKLEGEKEVLLVAGGIGYGPFPLVIRNNNNYKLFYGVSTKNEIAKDTTFKLENDKVNVATVDGSEGHKGFVTDILEEYILKNGEKDKIIFSCGPEIMMKKVAQIANKYNIESYLSLEEYMACGIGACVGCVKKIKNSEKKEGWEYKKVCKDGPIFKGDEVIWE</sequence>
<dbReference type="GO" id="GO:0051537">
    <property type="term" value="F:2 iron, 2 sulfur cluster binding"/>
    <property type="evidence" value="ECO:0007669"/>
    <property type="project" value="UniProtKB-KW"/>
</dbReference>
<keyword evidence="10" id="KW-0665">Pyrimidine biosynthesis</keyword>
<dbReference type="Gene3D" id="3.40.50.80">
    <property type="entry name" value="Nucleotide-binding domain of ferredoxin-NADP reductase (FNR) module"/>
    <property type="match status" value="1"/>
</dbReference>
<dbReference type="PIRSF" id="PIRSF006816">
    <property type="entry name" value="Cyc3_hyd_g"/>
    <property type="match status" value="1"/>
</dbReference>
<keyword evidence="2 10" id="KW-0813">Transport</keyword>
<reference evidence="15 16" key="1">
    <citation type="submission" date="2022-11" db="EMBL/GenBank/DDBJ databases">
        <title>Haliovirga abyssi gen. nov., sp. nov., a mesophilic fermentative bacterium isolated from the Iheya North hydrothermal field and the proposal of Haliovirgaceae fam. nov.</title>
        <authorList>
            <person name="Miyazaki U."/>
            <person name="Tame A."/>
            <person name="Miyazaki J."/>
            <person name="Takai K."/>
            <person name="Sawayama S."/>
            <person name="Kitajima M."/>
            <person name="Okamoto A."/>
            <person name="Nakagawa S."/>
        </authorList>
    </citation>
    <scope>NUCLEOTIDE SEQUENCE [LARGE SCALE GENOMIC DNA]</scope>
    <source>
        <strain evidence="15 16">IC12</strain>
    </source>
</reference>
<dbReference type="PANTHER" id="PTHR43513:SF3">
    <property type="entry name" value="DIHYDROOROTATE DEHYDROGENASE B (NAD(+)), ELECTRON TRANSFER SUBUNIT-RELATED"/>
    <property type="match status" value="1"/>
</dbReference>